<proteinExistence type="predicted"/>
<comment type="caution">
    <text evidence="2">The sequence shown here is derived from an EMBL/GenBank/DDBJ whole genome shotgun (WGS) entry which is preliminary data.</text>
</comment>
<sequence>MKKKVVLIGIILVLILIPIFLIILVKDDNMERKAYTNLGIVSTKKPFNTHLWWFHSTYGIVMVDSTNQTVLLHSTIARLLVDGNDWSVINLTDNTNSYKIQAGWLDGNDLWLVSCDNDGTADDFEVFFIELDDSNDCNPIDVSTGGDANSVKAFDIFKIGANFYVINKEDRTASEFLVVWDVDTNPFVEKSALDVGGIGVSTNDIGFGIVIGDDYHFTWDKTGGGNDQIAIENYDGIIEIIGAVPDPESFPGALTAYSLPNRSMSGITFDGIDTINYVVNKDSDGKNYLVKHVLTTEAVVLAEHNVAFMLDRNTASGILEKAFHITESSIYQLQTTITNQLHLIATPSTDAVWIAITQTLLMNDDGDMYEFEDINAYITECVINMKKMGHWTATMSQLDTYPIEKGMFVVIRDRFTTAANSPFLYRGTYNFKDELGIEGTAIGFVDSATIYDGEVLLLVSGKVIRTF</sequence>
<protein>
    <submittedName>
        <fullName evidence="2">Uncharacterized protein</fullName>
    </submittedName>
</protein>
<accession>A0A0F9NWF8</accession>
<dbReference type="AlphaFoldDB" id="A0A0F9NWF8"/>
<keyword evidence="1" id="KW-1133">Transmembrane helix</keyword>
<feature type="transmembrane region" description="Helical" evidence="1">
    <location>
        <begin position="6"/>
        <end position="25"/>
    </location>
</feature>
<keyword evidence="1" id="KW-0812">Transmembrane</keyword>
<name>A0A0F9NWF8_9ZZZZ</name>
<gene>
    <name evidence="2" type="ORF">LCGC14_0976250</name>
</gene>
<keyword evidence="1" id="KW-0472">Membrane</keyword>
<reference evidence="2" key="1">
    <citation type="journal article" date="2015" name="Nature">
        <title>Complex archaea that bridge the gap between prokaryotes and eukaryotes.</title>
        <authorList>
            <person name="Spang A."/>
            <person name="Saw J.H."/>
            <person name="Jorgensen S.L."/>
            <person name="Zaremba-Niedzwiedzka K."/>
            <person name="Martijn J."/>
            <person name="Lind A.E."/>
            <person name="van Eijk R."/>
            <person name="Schleper C."/>
            <person name="Guy L."/>
            <person name="Ettema T.J."/>
        </authorList>
    </citation>
    <scope>NUCLEOTIDE SEQUENCE</scope>
</reference>
<evidence type="ECO:0000256" key="1">
    <source>
        <dbReference type="SAM" id="Phobius"/>
    </source>
</evidence>
<organism evidence="2">
    <name type="scientific">marine sediment metagenome</name>
    <dbReference type="NCBI Taxonomy" id="412755"/>
    <lineage>
        <taxon>unclassified sequences</taxon>
        <taxon>metagenomes</taxon>
        <taxon>ecological metagenomes</taxon>
    </lineage>
</organism>
<dbReference type="EMBL" id="LAZR01003616">
    <property type="protein sequence ID" value="KKN16417.1"/>
    <property type="molecule type" value="Genomic_DNA"/>
</dbReference>
<evidence type="ECO:0000313" key="2">
    <source>
        <dbReference type="EMBL" id="KKN16417.1"/>
    </source>
</evidence>